<sequence>MSNHRYGLQFNITNSNLHLLLCILLAGDIATNPGPVCNSSSLGLKVLYFNARSLKALVHPTGDNSVKICKISLLQQLTYSGNYDVVCVCETWLNNSILSSEILPNYGSVFRCDRVGRIGGGVLVAVKTGIQVTRRHDLEPENTEIVVIEMLKSNSKPVVLYTFYRPPNSTPDVLQSLNNSLQRNSESSRVVVIGDFNLPSVKWSSDQHTPINIGSSPENEAFCEIVEDNFLQQFILSPTHIAGNILDLLLCNTPNIIGDVSLSHPESCGFPTDHYIVELEIHLKFKRATPVKRQVFDYKNGNFDGLRNFLTQFPISIVPTNNIDDCWQQWKYAFLTAVKRYVPMKTVKDTNTPPWVDKEVRNLISRKYKALKKYRMNKTITRKSKLRALTQRIKYLIRCKHREYLSKIENSFGDNPKLFWSYHKAILHHRKRQNNEITYNGVTAKTAKEKATLFNSYFSSVFHPPSTRSAPSDYPDSLESEGQISEITLDVDEVSQCLSYLDTSKATGPDGIPSRLLQACSLEIAPSICELFNHSLHSGRIPSEWKSANVTPVHKKERIEPAENYRPISLLPILGKVLERCVCLRFYDHISHLITESQHGFLRQRSCVTQLLSVLHAIGQSLDKNIQTDIVYLDFAKAFDSVDHQILLQKLKSYGVRGQLYKWFADYLNGRCQRVVIDGAASHWAPVTSGVPQGSILGPVLFVLFINDLPDILPYEKMAALYADDTKVYNSIRSIADCEKVQQALTNLKCWSRDNNLGFNSSKCKVLTITRKKSPLTYAYQMNSKAVSRVEKEKDLAVCVNNNLSWNDHIFTITAKGNKMLGLLKRTCPLLTNTTVRRTLYLTLVRSQLSYATEVWSPHTTKLISKVESVQRIATGWILKSKRGEISYKQRLTTLNLLPLCYEREITDLVFFFKALHGNIDLD</sequence>
<dbReference type="EMBL" id="CACRXK020010784">
    <property type="protein sequence ID" value="CAB4020101.1"/>
    <property type="molecule type" value="Genomic_DNA"/>
</dbReference>
<dbReference type="InterPro" id="IPR036691">
    <property type="entry name" value="Endo/exonu/phosph_ase_sf"/>
</dbReference>
<comment type="caution">
    <text evidence="1">The sequence shown here is derived from an EMBL/GenBank/DDBJ whole genome shotgun (WGS) entry which is preliminary data.</text>
</comment>
<dbReference type="PROSITE" id="PS50878">
    <property type="entry name" value="RT_POL"/>
    <property type="match status" value="1"/>
</dbReference>
<dbReference type="GO" id="GO:0003824">
    <property type="term" value="F:catalytic activity"/>
    <property type="evidence" value="ECO:0007669"/>
    <property type="project" value="InterPro"/>
</dbReference>
<keyword evidence="2" id="KW-1185">Reference proteome</keyword>
<gene>
    <name evidence="1" type="ORF">PACLA_8A036910</name>
</gene>
<dbReference type="InterPro" id="IPR043502">
    <property type="entry name" value="DNA/RNA_pol_sf"/>
</dbReference>
<protein>
    <submittedName>
        <fullName evidence="1">Uncharacterized protein</fullName>
    </submittedName>
</protein>
<reference evidence="1" key="1">
    <citation type="submission" date="2020-04" db="EMBL/GenBank/DDBJ databases">
        <authorList>
            <person name="Alioto T."/>
            <person name="Alioto T."/>
            <person name="Gomez Garrido J."/>
        </authorList>
    </citation>
    <scope>NUCLEOTIDE SEQUENCE</scope>
    <source>
        <strain evidence="1">A484AB</strain>
    </source>
</reference>
<dbReference type="Pfam" id="PF03372">
    <property type="entry name" value="Exo_endo_phos"/>
    <property type="match status" value="1"/>
</dbReference>
<name>A0A6S7JVG8_PARCT</name>
<proteinExistence type="predicted"/>
<dbReference type="Pfam" id="PF00078">
    <property type="entry name" value="RVT_1"/>
    <property type="match status" value="1"/>
</dbReference>
<evidence type="ECO:0000313" key="2">
    <source>
        <dbReference type="Proteomes" id="UP001152795"/>
    </source>
</evidence>
<dbReference type="InterPro" id="IPR000477">
    <property type="entry name" value="RT_dom"/>
</dbReference>
<dbReference type="PANTHER" id="PTHR33395:SF22">
    <property type="entry name" value="REVERSE TRANSCRIPTASE DOMAIN-CONTAINING PROTEIN"/>
    <property type="match status" value="1"/>
</dbReference>
<organism evidence="1 2">
    <name type="scientific">Paramuricea clavata</name>
    <name type="common">Red gorgonian</name>
    <name type="synonym">Violescent sea-whip</name>
    <dbReference type="NCBI Taxonomy" id="317549"/>
    <lineage>
        <taxon>Eukaryota</taxon>
        <taxon>Metazoa</taxon>
        <taxon>Cnidaria</taxon>
        <taxon>Anthozoa</taxon>
        <taxon>Octocorallia</taxon>
        <taxon>Malacalcyonacea</taxon>
        <taxon>Plexauridae</taxon>
        <taxon>Paramuricea</taxon>
    </lineage>
</organism>
<feature type="non-terminal residue" evidence="1">
    <location>
        <position position="923"/>
    </location>
</feature>
<dbReference type="PANTHER" id="PTHR33395">
    <property type="entry name" value="TRANSCRIPTASE, PUTATIVE-RELATED-RELATED"/>
    <property type="match status" value="1"/>
</dbReference>
<evidence type="ECO:0000313" key="1">
    <source>
        <dbReference type="EMBL" id="CAB4020101.1"/>
    </source>
</evidence>
<dbReference type="GO" id="GO:0031012">
    <property type="term" value="C:extracellular matrix"/>
    <property type="evidence" value="ECO:0007669"/>
    <property type="project" value="TreeGrafter"/>
</dbReference>
<dbReference type="OrthoDB" id="5990125at2759"/>
<dbReference type="SUPFAM" id="SSF56672">
    <property type="entry name" value="DNA/RNA polymerases"/>
    <property type="match status" value="1"/>
</dbReference>
<dbReference type="Proteomes" id="UP001152795">
    <property type="component" value="Unassembled WGS sequence"/>
</dbReference>
<dbReference type="Gene3D" id="3.60.10.10">
    <property type="entry name" value="Endonuclease/exonuclease/phosphatase"/>
    <property type="match status" value="1"/>
</dbReference>
<dbReference type="AlphaFoldDB" id="A0A6S7JVG8"/>
<dbReference type="InterPro" id="IPR005135">
    <property type="entry name" value="Endo/exonuclease/phosphatase"/>
</dbReference>
<dbReference type="CDD" id="cd01650">
    <property type="entry name" value="RT_nLTR_like"/>
    <property type="match status" value="1"/>
</dbReference>
<dbReference type="SUPFAM" id="SSF56219">
    <property type="entry name" value="DNase I-like"/>
    <property type="match status" value="1"/>
</dbReference>
<accession>A0A6S7JVG8</accession>